<evidence type="ECO:0000256" key="3">
    <source>
        <dbReference type="ARBA" id="ARBA00022480"/>
    </source>
</evidence>
<keyword evidence="3 12" id="KW-0919">Taste</keyword>
<keyword evidence="8 12" id="KW-0472">Membrane</keyword>
<keyword evidence="9 12" id="KW-0675">Receptor</keyword>
<evidence type="ECO:0000256" key="10">
    <source>
        <dbReference type="ARBA" id="ARBA00023224"/>
    </source>
</evidence>
<keyword evidence="4 12" id="KW-0716">Sensory transduction</keyword>
<dbReference type="InParanoid" id="A0A6I8R2L9"/>
<reference evidence="14" key="2">
    <citation type="submission" date="2020-05" db="UniProtKB">
        <authorList>
            <consortium name="Ensembl"/>
        </authorList>
    </citation>
    <scope>IDENTIFICATION</scope>
</reference>
<reference evidence="14" key="1">
    <citation type="journal article" date="2010" name="Science">
        <title>The genome of the Western clawed frog Xenopus tropicalis.</title>
        <authorList>
            <person name="Hellsten U."/>
            <person name="Harland R.M."/>
            <person name="Gilchrist M.J."/>
            <person name="Hendrix D."/>
            <person name="Jurka J."/>
            <person name="Kapitonov V."/>
            <person name="Ovcharenko I."/>
            <person name="Putnam N.H."/>
            <person name="Shu S."/>
            <person name="Taher L."/>
            <person name="Blitz I.L."/>
            <person name="Blumberg B."/>
            <person name="Dichmann D.S."/>
            <person name="Dubchak I."/>
            <person name="Amaya E."/>
            <person name="Detter J.C."/>
            <person name="Fletcher R."/>
            <person name="Gerhard D.S."/>
            <person name="Goodstein D."/>
            <person name="Graves T."/>
            <person name="Grigoriev I.V."/>
            <person name="Grimwood J."/>
            <person name="Kawashima T."/>
            <person name="Lindquist E."/>
            <person name="Lucas S.M."/>
            <person name="Mead P.E."/>
            <person name="Mitros T."/>
            <person name="Ogino H."/>
            <person name="Ohta Y."/>
            <person name="Poliakov A.V."/>
            <person name="Pollet N."/>
            <person name="Robert J."/>
            <person name="Salamov A."/>
            <person name="Sater A.K."/>
            <person name="Schmutz J."/>
            <person name="Terry A."/>
            <person name="Vize P.D."/>
            <person name="Warren W.C."/>
            <person name="Wells D."/>
            <person name="Wills A."/>
            <person name="Wilson R.K."/>
            <person name="Zimmerman L.B."/>
            <person name="Zorn A.M."/>
            <person name="Grainger R."/>
            <person name="Grammer T."/>
            <person name="Khokha M.K."/>
            <person name="Richardson P.M."/>
            <person name="Rokhsar D.S."/>
        </authorList>
    </citation>
    <scope>NUCLEOTIDE SEQUENCE [LARGE SCALE GENOMIC DNA]</scope>
    <source>
        <strain evidence="14">Nigerian</strain>
    </source>
</reference>
<dbReference type="Pfam" id="PF05296">
    <property type="entry name" value="TAS2R"/>
    <property type="match status" value="1"/>
</dbReference>
<evidence type="ECO:0000256" key="4">
    <source>
        <dbReference type="ARBA" id="ARBA00022606"/>
    </source>
</evidence>
<protein>
    <recommendedName>
        <fullName evidence="12">Taste receptor type 2</fullName>
    </recommendedName>
</protein>
<dbReference type="SUPFAM" id="SSF81321">
    <property type="entry name" value="Family A G protein-coupled receptor-like"/>
    <property type="match status" value="1"/>
</dbReference>
<dbReference type="GO" id="GO:0033038">
    <property type="term" value="F:bitter taste receptor activity"/>
    <property type="evidence" value="ECO:0007669"/>
    <property type="project" value="InterPro"/>
</dbReference>
<accession>A0A6I8R2L9</accession>
<evidence type="ECO:0000256" key="8">
    <source>
        <dbReference type="ARBA" id="ARBA00023136"/>
    </source>
</evidence>
<proteinExistence type="inferred from homology"/>
<dbReference type="PANTHER" id="PTHR11394">
    <property type="entry name" value="TASTE RECEPTOR TYPE 2"/>
    <property type="match status" value="1"/>
</dbReference>
<organism evidence="14">
    <name type="scientific">Xenopus tropicalis</name>
    <name type="common">Western clawed frog</name>
    <name type="synonym">Silurana tropicalis</name>
    <dbReference type="NCBI Taxonomy" id="8364"/>
    <lineage>
        <taxon>Eukaryota</taxon>
        <taxon>Metazoa</taxon>
        <taxon>Chordata</taxon>
        <taxon>Craniata</taxon>
        <taxon>Vertebrata</taxon>
        <taxon>Euteleostomi</taxon>
        <taxon>Amphibia</taxon>
        <taxon>Batrachia</taxon>
        <taxon>Anura</taxon>
        <taxon>Pipoidea</taxon>
        <taxon>Pipidae</taxon>
        <taxon>Xenopodinae</taxon>
        <taxon>Xenopus</taxon>
        <taxon>Silurana</taxon>
    </lineage>
</organism>
<dbReference type="PANTHER" id="PTHR11394:SF153">
    <property type="entry name" value="TASTE RECEPTOR TYPE 2"/>
    <property type="match status" value="1"/>
</dbReference>
<feature type="transmembrane region" description="Helical" evidence="13">
    <location>
        <begin position="232"/>
        <end position="257"/>
    </location>
</feature>
<evidence type="ECO:0000313" key="14">
    <source>
        <dbReference type="Ensembl" id="ENSXETP00000074752"/>
    </source>
</evidence>
<dbReference type="GeneTree" id="ENSGT01150000286961"/>
<dbReference type="Gene3D" id="1.20.1070.10">
    <property type="entry name" value="Rhodopsin 7-helix transmembrane proteins"/>
    <property type="match status" value="1"/>
</dbReference>
<comment type="subcellular location">
    <subcellularLocation>
        <location evidence="1 12">Membrane</location>
        <topology evidence="1 12">Multi-pass membrane protein</topology>
    </subcellularLocation>
</comment>
<evidence type="ECO:0000256" key="2">
    <source>
        <dbReference type="ARBA" id="ARBA00007376"/>
    </source>
</evidence>
<dbReference type="GO" id="GO:0004930">
    <property type="term" value="F:G protein-coupled receptor activity"/>
    <property type="evidence" value="ECO:0007669"/>
    <property type="project" value="UniProtKB-KW"/>
</dbReference>
<dbReference type="Ensembl" id="ENSXETT00000093804">
    <property type="protein sequence ID" value="ENSXETP00000074752"/>
    <property type="gene ID" value="ENSXETG00000036502"/>
</dbReference>
<sequence length="330" mass="37556">CSPSLLHLTVQYCASKKRNFQKMLSALQVIRTVILIVTWPCGTILNSSIIAVYLSDWKKGVKLGECDQISLSMGCTNLLLQCFITLGVAFISYGMYLPFAFSIFLSFWLTAGLSVCYCLRLANPLPKCFLQLKRRLSRIVTPLLLWSVAISFTVTFSNIILYTGTNQNLTILYHNNKSNVNDDYSIPAITFGISLPSIITSICILLSLISLLRHIRRMKQNPQVRSPQLKNLIRACRTMFLLMTLNFLFFLIIFSLMVPLYDVGTVWNMVRSSGIVLIPSGQAVVLIFGNSKLLEKNIFIFDRIVYRRGKIILPYIYCVKEHYTEKLFVV</sequence>
<keyword evidence="10 12" id="KW-0807">Transducer</keyword>
<evidence type="ECO:0000256" key="12">
    <source>
        <dbReference type="RuleBase" id="RU004424"/>
    </source>
</evidence>
<feature type="transmembrane region" description="Helical" evidence="13">
    <location>
        <begin position="143"/>
        <end position="164"/>
    </location>
</feature>
<comment type="similarity">
    <text evidence="2 11">Belongs to the G-protein coupled receptor T2R family.</text>
</comment>
<feature type="transmembrane region" description="Helical" evidence="13">
    <location>
        <begin position="99"/>
        <end position="122"/>
    </location>
</feature>
<name>A0A6I8R2L9_XENTR</name>
<evidence type="ECO:0000256" key="7">
    <source>
        <dbReference type="ARBA" id="ARBA00023040"/>
    </source>
</evidence>
<keyword evidence="5 12" id="KW-0812">Transmembrane</keyword>
<dbReference type="Bgee" id="ENSXETG00000036502">
    <property type="expression patterns" value="Expressed in egg cell and 1 other cell type or tissue"/>
</dbReference>
<evidence type="ECO:0000256" key="9">
    <source>
        <dbReference type="ARBA" id="ARBA00023170"/>
    </source>
</evidence>
<feature type="transmembrane region" description="Helical" evidence="13">
    <location>
        <begin position="184"/>
        <end position="212"/>
    </location>
</feature>
<dbReference type="InterPro" id="IPR007960">
    <property type="entry name" value="TAS2R"/>
</dbReference>
<evidence type="ECO:0000256" key="13">
    <source>
        <dbReference type="SAM" id="Phobius"/>
    </source>
</evidence>
<evidence type="ECO:0000256" key="5">
    <source>
        <dbReference type="ARBA" id="ARBA00022692"/>
    </source>
</evidence>
<evidence type="ECO:0000256" key="1">
    <source>
        <dbReference type="ARBA" id="ARBA00004141"/>
    </source>
</evidence>
<feature type="transmembrane region" description="Helical" evidence="13">
    <location>
        <begin position="29"/>
        <end position="54"/>
    </location>
</feature>
<dbReference type="GO" id="GO:0016020">
    <property type="term" value="C:membrane"/>
    <property type="evidence" value="ECO:0007669"/>
    <property type="project" value="UniProtKB-SubCell"/>
</dbReference>
<keyword evidence="7 12" id="KW-0297">G-protein coupled receptor</keyword>
<dbReference type="AlphaFoldDB" id="A0A6I8R2L9"/>
<dbReference type="FunFam" id="1.20.1070.10:FF:000055">
    <property type="entry name" value="Taste receptor type 2"/>
    <property type="match status" value="1"/>
</dbReference>
<feature type="transmembrane region" description="Helical" evidence="13">
    <location>
        <begin position="75"/>
        <end position="93"/>
    </location>
</feature>
<evidence type="ECO:0000256" key="11">
    <source>
        <dbReference type="RuleBase" id="RU004423"/>
    </source>
</evidence>
<feature type="transmembrane region" description="Helical" evidence="13">
    <location>
        <begin position="269"/>
        <end position="289"/>
    </location>
</feature>
<keyword evidence="6 13" id="KW-1133">Transmembrane helix</keyword>
<evidence type="ECO:0000256" key="6">
    <source>
        <dbReference type="ARBA" id="ARBA00022989"/>
    </source>
</evidence>